<accession>A0A8S5N0C7</accession>
<protein>
    <submittedName>
        <fullName evidence="1">Tail protein</fullName>
    </submittedName>
</protein>
<proteinExistence type="predicted"/>
<evidence type="ECO:0000313" key="1">
    <source>
        <dbReference type="EMBL" id="DAD88125.1"/>
    </source>
</evidence>
<sequence length="284" mass="32527">MTLYYESSDGQIIDFMSGGIYAQKPESLLDDEWNYTTITGINGIGKIKRFYKDTKTYTLTLDIMADSAEEFNALMNHMYTVFDRDIQRMTPGKIWWNGYYKRAYIVSKKHSDYDELFESVTKQLTVLSLHPMWTKEYKHSYMASSGEVGALDYGMEGFYDGFDYGGYDYGQAEIIEVLSVDTVAGANFEMTIFGPISKPTITIGDHKYGMDADIAAGEYAVINSISKTIKKYNQYGREENIYHTRARDSDIFEKIKTGTSRILKAKALAFDITVYDERGEPEWI</sequence>
<dbReference type="EMBL" id="BK015035">
    <property type="protein sequence ID" value="DAD88125.1"/>
    <property type="molecule type" value="Genomic_DNA"/>
</dbReference>
<organism evidence="1">
    <name type="scientific">Siphoviridae sp. ctpbb7</name>
    <dbReference type="NCBI Taxonomy" id="2826465"/>
    <lineage>
        <taxon>Viruses</taxon>
        <taxon>Duplodnaviria</taxon>
        <taxon>Heunggongvirae</taxon>
        <taxon>Uroviricota</taxon>
        <taxon>Caudoviricetes</taxon>
    </lineage>
</organism>
<name>A0A8S5N0C7_9CAUD</name>
<reference evidence="1" key="1">
    <citation type="journal article" date="2021" name="Proc. Natl. Acad. Sci. U.S.A.">
        <title>A Catalog of Tens of Thousands of Viruses from Human Metagenomes Reveals Hidden Associations with Chronic Diseases.</title>
        <authorList>
            <person name="Tisza M.J."/>
            <person name="Buck C.B."/>
        </authorList>
    </citation>
    <scope>NUCLEOTIDE SEQUENCE</scope>
    <source>
        <strain evidence="1">Ctpbb7</strain>
    </source>
</reference>